<dbReference type="Proteomes" id="UP000199675">
    <property type="component" value="Unassembled WGS sequence"/>
</dbReference>
<organism evidence="1 2">
    <name type="scientific">Marinobacter mobilis</name>
    <dbReference type="NCBI Taxonomy" id="488533"/>
    <lineage>
        <taxon>Bacteria</taxon>
        <taxon>Pseudomonadati</taxon>
        <taxon>Pseudomonadota</taxon>
        <taxon>Gammaproteobacteria</taxon>
        <taxon>Pseudomonadales</taxon>
        <taxon>Marinobacteraceae</taxon>
        <taxon>Marinobacter</taxon>
    </lineage>
</organism>
<dbReference type="InterPro" id="IPR029058">
    <property type="entry name" value="AB_hydrolase_fold"/>
</dbReference>
<dbReference type="PANTHER" id="PTHR35602:SF3">
    <property type="entry name" value="ESTERASE YQIA"/>
    <property type="match status" value="1"/>
</dbReference>
<dbReference type="AlphaFoldDB" id="A0A1H3B0P9"/>
<dbReference type="Gene3D" id="3.40.50.1820">
    <property type="entry name" value="alpha/beta hydrolase"/>
    <property type="match status" value="1"/>
</dbReference>
<dbReference type="SUPFAM" id="SSF53474">
    <property type="entry name" value="alpha/beta-Hydrolases"/>
    <property type="match status" value="1"/>
</dbReference>
<evidence type="ECO:0000313" key="2">
    <source>
        <dbReference type="Proteomes" id="UP000199675"/>
    </source>
</evidence>
<evidence type="ECO:0000313" key="1">
    <source>
        <dbReference type="EMBL" id="SDX34984.1"/>
    </source>
</evidence>
<sequence>MSLKPAIVYLHGFNSSPRSLKANELRTWLPDLNPDIELLVPELGFDPTQAYQRASAVLTSVSGRPLGIIGSSLGGFYAAALSQQFGVPAALINPAVRPYDLLHDYLGPQHNPYTGEDYLLTVDHMAALRRLDPGVIRSPGKLLLLLQSGDETLDYRAALQRYPGSPAWIQAGGDHRFQNFDVVVPAILAFFAMTRRDTSPRG</sequence>
<proteinExistence type="predicted"/>
<dbReference type="OrthoDB" id="9814831at2"/>
<reference evidence="1 2" key="1">
    <citation type="submission" date="2016-10" db="EMBL/GenBank/DDBJ databases">
        <authorList>
            <person name="de Groot N.N."/>
        </authorList>
    </citation>
    <scope>NUCLEOTIDE SEQUENCE [LARGE SCALE GENOMIC DNA]</scope>
    <source>
        <strain evidence="1 2">CGMCC 1.7059</strain>
    </source>
</reference>
<dbReference type="Pfam" id="PF05728">
    <property type="entry name" value="UPF0227"/>
    <property type="match status" value="1"/>
</dbReference>
<dbReference type="STRING" id="488533.SAMN04487960_108159"/>
<gene>
    <name evidence="1" type="ORF">SAMN04487960_108159</name>
</gene>
<evidence type="ECO:0008006" key="3">
    <source>
        <dbReference type="Google" id="ProtNLM"/>
    </source>
</evidence>
<dbReference type="EMBL" id="FNNE01000008">
    <property type="protein sequence ID" value="SDX34984.1"/>
    <property type="molecule type" value="Genomic_DNA"/>
</dbReference>
<accession>A0A1H3B0P9</accession>
<protein>
    <recommendedName>
        <fullName evidence="3">Esterase</fullName>
    </recommendedName>
</protein>
<dbReference type="RefSeq" id="WP_091815436.1">
    <property type="nucleotide sequence ID" value="NZ_FNNE01000008.1"/>
</dbReference>
<name>A0A1H3B0P9_9GAMM</name>
<dbReference type="InterPro" id="IPR008886">
    <property type="entry name" value="UPF0227/Esterase_YqiA"/>
</dbReference>
<keyword evidence="2" id="KW-1185">Reference proteome</keyword>
<dbReference type="PANTHER" id="PTHR35602">
    <property type="entry name" value="ESTERASE YQIA-RELATED"/>
    <property type="match status" value="1"/>
</dbReference>